<dbReference type="EMBL" id="MU620914">
    <property type="protein sequence ID" value="KAI8580243.1"/>
    <property type="molecule type" value="Genomic_DNA"/>
</dbReference>
<dbReference type="GO" id="GO:0003910">
    <property type="term" value="F:DNA ligase (ATP) activity"/>
    <property type="evidence" value="ECO:0007669"/>
    <property type="project" value="UniProtKB-EC"/>
</dbReference>
<keyword evidence="6 14" id="KW-0547">Nucleotide-binding</keyword>
<keyword evidence="19" id="KW-1185">Reference proteome</keyword>
<dbReference type="GO" id="GO:0051301">
    <property type="term" value="P:cell division"/>
    <property type="evidence" value="ECO:0007669"/>
    <property type="project" value="UniProtKB-KW"/>
</dbReference>
<dbReference type="GO" id="GO:0005739">
    <property type="term" value="C:mitochondrion"/>
    <property type="evidence" value="ECO:0007669"/>
    <property type="project" value="TreeGrafter"/>
</dbReference>
<feature type="compositionally biased region" description="Polar residues" evidence="16">
    <location>
        <begin position="78"/>
        <end position="97"/>
    </location>
</feature>
<organism evidence="18 19">
    <name type="scientific">Umbelopsis ramanniana AG</name>
    <dbReference type="NCBI Taxonomy" id="1314678"/>
    <lineage>
        <taxon>Eukaryota</taxon>
        <taxon>Fungi</taxon>
        <taxon>Fungi incertae sedis</taxon>
        <taxon>Mucoromycota</taxon>
        <taxon>Mucoromycotina</taxon>
        <taxon>Umbelopsidomycetes</taxon>
        <taxon>Umbelopsidales</taxon>
        <taxon>Umbelopsidaceae</taxon>
        <taxon>Umbelopsis</taxon>
    </lineage>
</organism>
<feature type="compositionally biased region" description="Basic and acidic residues" evidence="16">
    <location>
        <begin position="117"/>
        <end position="132"/>
    </location>
</feature>
<evidence type="ECO:0000256" key="15">
    <source>
        <dbReference type="RuleBase" id="RU004196"/>
    </source>
</evidence>
<evidence type="ECO:0000256" key="8">
    <source>
        <dbReference type="ARBA" id="ARBA00022840"/>
    </source>
</evidence>
<evidence type="ECO:0000256" key="3">
    <source>
        <dbReference type="ARBA" id="ARBA00022598"/>
    </source>
</evidence>
<comment type="subcellular location">
    <subcellularLocation>
        <location evidence="1">Nucleus</location>
    </subcellularLocation>
</comment>
<evidence type="ECO:0000256" key="7">
    <source>
        <dbReference type="ARBA" id="ARBA00022763"/>
    </source>
</evidence>
<dbReference type="Gene3D" id="1.10.3260.10">
    <property type="entry name" value="DNA ligase, ATP-dependent, N-terminal domain"/>
    <property type="match status" value="1"/>
</dbReference>
<feature type="region of interest" description="Disordered" evidence="16">
    <location>
        <begin position="78"/>
        <end position="234"/>
    </location>
</feature>
<dbReference type="RefSeq" id="XP_051445247.1">
    <property type="nucleotide sequence ID" value="XM_051588665.1"/>
</dbReference>
<evidence type="ECO:0000256" key="2">
    <source>
        <dbReference type="ARBA" id="ARBA00007572"/>
    </source>
</evidence>
<dbReference type="GeneID" id="75914010"/>
<keyword evidence="4" id="KW-0132">Cell division</keyword>
<dbReference type="NCBIfam" id="TIGR00574">
    <property type="entry name" value="dnl1"/>
    <property type="match status" value="1"/>
</dbReference>
<feature type="compositionally biased region" description="Polar residues" evidence="16">
    <location>
        <begin position="105"/>
        <end position="114"/>
    </location>
</feature>
<dbReference type="GO" id="GO:0006310">
    <property type="term" value="P:DNA recombination"/>
    <property type="evidence" value="ECO:0007669"/>
    <property type="project" value="UniProtKB-KW"/>
</dbReference>
<evidence type="ECO:0000313" key="18">
    <source>
        <dbReference type="EMBL" id="KAI8580243.1"/>
    </source>
</evidence>
<keyword evidence="10 14" id="KW-0234">DNA repair</keyword>
<dbReference type="PROSITE" id="PS00697">
    <property type="entry name" value="DNA_LIGASE_A1"/>
    <property type="match status" value="1"/>
</dbReference>
<gene>
    <name evidence="18" type="ORF">K450DRAFT_238816</name>
</gene>
<dbReference type="Proteomes" id="UP001206595">
    <property type="component" value="Unassembled WGS sequence"/>
</dbReference>
<dbReference type="Pfam" id="PF04675">
    <property type="entry name" value="DNA_ligase_A_N"/>
    <property type="match status" value="1"/>
</dbReference>
<evidence type="ECO:0000256" key="13">
    <source>
        <dbReference type="ARBA" id="ARBA00034003"/>
    </source>
</evidence>
<dbReference type="InterPro" id="IPR012308">
    <property type="entry name" value="DNA_ligase_ATP-dep_N"/>
</dbReference>
<dbReference type="FunFam" id="3.30.470.30:FF:000016">
    <property type="entry name" value="DNA ligase"/>
    <property type="match status" value="1"/>
</dbReference>
<dbReference type="Pfam" id="PF04679">
    <property type="entry name" value="DNA_ligase_A_C"/>
    <property type="match status" value="1"/>
</dbReference>
<dbReference type="GO" id="GO:0006281">
    <property type="term" value="P:DNA repair"/>
    <property type="evidence" value="ECO:0007669"/>
    <property type="project" value="UniProtKB-KW"/>
</dbReference>
<dbReference type="FunFam" id="1.10.3260.10:FF:000001">
    <property type="entry name" value="DNA ligase"/>
    <property type="match status" value="1"/>
</dbReference>
<evidence type="ECO:0000256" key="14">
    <source>
        <dbReference type="RuleBase" id="RU000617"/>
    </source>
</evidence>
<keyword evidence="11" id="KW-0539">Nucleus</keyword>
<dbReference type="Gene3D" id="3.30.470.30">
    <property type="entry name" value="DNA ligase/mRNA capping enzyme"/>
    <property type="match status" value="1"/>
</dbReference>
<feature type="region of interest" description="Disordered" evidence="16">
    <location>
        <begin position="852"/>
        <end position="892"/>
    </location>
</feature>
<evidence type="ECO:0000259" key="17">
    <source>
        <dbReference type="PROSITE" id="PS50160"/>
    </source>
</evidence>
<feature type="domain" description="ATP-dependent DNA ligase family profile" evidence="17">
    <location>
        <begin position="615"/>
        <end position="752"/>
    </location>
</feature>
<dbReference type="PROSITE" id="PS00333">
    <property type="entry name" value="DNA_LIGASE_A2"/>
    <property type="match status" value="1"/>
</dbReference>
<name>A0AAD5EA68_UMBRA</name>
<dbReference type="SUPFAM" id="SSF56091">
    <property type="entry name" value="DNA ligase/mRNA capping enzyme, catalytic domain"/>
    <property type="match status" value="1"/>
</dbReference>
<dbReference type="PANTHER" id="PTHR45674:SF4">
    <property type="entry name" value="DNA LIGASE 1"/>
    <property type="match status" value="1"/>
</dbReference>
<keyword evidence="9 14" id="KW-0233">DNA recombination</keyword>
<dbReference type="GO" id="GO:1903461">
    <property type="term" value="P:Okazaki fragment processing involved in mitotic DNA replication"/>
    <property type="evidence" value="ECO:0007669"/>
    <property type="project" value="TreeGrafter"/>
</dbReference>
<dbReference type="Gene3D" id="3.30.1490.70">
    <property type="match status" value="1"/>
</dbReference>
<dbReference type="AlphaFoldDB" id="A0AAD5EA68"/>
<reference evidence="18" key="2">
    <citation type="journal article" date="2022" name="Proc. Natl. Acad. Sci. U.S.A.">
        <title>Diploid-dominant life cycles characterize the early evolution of Fungi.</title>
        <authorList>
            <person name="Amses K.R."/>
            <person name="Simmons D.R."/>
            <person name="Longcore J.E."/>
            <person name="Mondo S.J."/>
            <person name="Seto K."/>
            <person name="Jeronimo G.H."/>
            <person name="Bonds A.E."/>
            <person name="Quandt C.A."/>
            <person name="Davis W.J."/>
            <person name="Chang Y."/>
            <person name="Federici B.A."/>
            <person name="Kuo A."/>
            <person name="LaButti K."/>
            <person name="Pangilinan J."/>
            <person name="Andreopoulos W."/>
            <person name="Tritt A."/>
            <person name="Riley R."/>
            <person name="Hundley H."/>
            <person name="Johnson J."/>
            <person name="Lipzen A."/>
            <person name="Barry K."/>
            <person name="Lang B.F."/>
            <person name="Cuomo C.A."/>
            <person name="Buchler N.E."/>
            <person name="Grigoriev I.V."/>
            <person name="Spatafora J.W."/>
            <person name="Stajich J.E."/>
            <person name="James T.Y."/>
        </authorList>
    </citation>
    <scope>NUCLEOTIDE SEQUENCE</scope>
    <source>
        <strain evidence="18">AG</strain>
    </source>
</reference>
<dbReference type="FunFam" id="2.40.50.140:FF:000062">
    <property type="entry name" value="DNA ligase"/>
    <property type="match status" value="1"/>
</dbReference>
<evidence type="ECO:0000256" key="16">
    <source>
        <dbReference type="SAM" id="MobiDB-lite"/>
    </source>
</evidence>
<dbReference type="InterPro" id="IPR050191">
    <property type="entry name" value="ATP-dep_DNA_ligase"/>
</dbReference>
<evidence type="ECO:0000313" key="19">
    <source>
        <dbReference type="Proteomes" id="UP001206595"/>
    </source>
</evidence>
<dbReference type="InterPro" id="IPR012340">
    <property type="entry name" value="NA-bd_OB-fold"/>
</dbReference>
<evidence type="ECO:0000256" key="5">
    <source>
        <dbReference type="ARBA" id="ARBA00022705"/>
    </source>
</evidence>
<dbReference type="InterPro" id="IPR016059">
    <property type="entry name" value="DNA_ligase_ATP-dep_CS"/>
</dbReference>
<dbReference type="CDD" id="cd07969">
    <property type="entry name" value="OBF_DNA_ligase_I"/>
    <property type="match status" value="1"/>
</dbReference>
<sequence>MMVMFTFWSCACTKQAVHKRRAMNKARCFMLYGCEQKAAGLVAGTSHLASASKMSVFAKIAVEILFLIALKPGRAERSTTMSSSKNASPAKKQTTLNFGGAKVQPKQTSMSAFLSGNKEHKTEEKPVEKGEDMEVDQDISNENVASSSAKRKRRSKIAESSDEDDETTGLSHDLENNTIDSQSSQVQAASATKKVKVEEGVEENTEDASVKSDDDEEIEQAKKEEEEADREMKEDKAVAKKLAAVFTTSAKADPDTTWKKGEPIPYSALCKTFELCENTTKRTEITTYMVKLFKQVIELTPDGLLELLYLCINKLCPDYEGLELGIGETLLMKAVANSTGRSMDKIKLDYRETGDLGLVAKNSRGAQRTLFAAKKLTVPFVFKTLRSIAKISGQSSQAQKIANISKLLVACQDSEAKYLIRQLEGKLRIGLAEQTILSALAQAVVLTNKKSSKLSESQREQAFTGAVETVKAVYNQLPCYDMIIPALLKYPMEELQEHCKMTPGIPLKPMLAHPTKSLTDILDRFENRKFTCEFKYDGERAQIHKLDNGSTTVYSRNSENMSGRYPDVMEKIAKWVAPGTKSFILDCEAVAWDREKKCILPFQVLSTRKRKDVKEEDIKVQVCIFAFDCLYLNGEPLLRKPLSERREKLREAFIETEGEFAYARHMDSNVIDDIQTFLDTSIQGNCEGLMVKTFDGEEASYEPSRRSRNWLKVKKDYLMGIGDSLDLVVIGAFHGRGKRTGVYGAFLLACYDSDKEEFQSICKIGTGFSEEALQNHFDFLKEHVIARPRRDYLLGNNAEKPDVWFAPVQVWEVLAADLSISPSYMAAVGEIDKAKGISLRFPRFIRIRDDKKPESATSSEQVAEFYRRQSGSTSGSGLADVGGQGIDDDFEY</sequence>
<dbReference type="CDD" id="cd07900">
    <property type="entry name" value="Adenylation_DNA_ligase_I_Euk"/>
    <property type="match status" value="1"/>
</dbReference>
<comment type="catalytic activity">
    <reaction evidence="13 14">
        <text>ATP + (deoxyribonucleotide)n-3'-hydroxyl + 5'-phospho-(deoxyribonucleotide)m = (deoxyribonucleotide)n+m + AMP + diphosphate.</text>
        <dbReference type="EC" id="6.5.1.1"/>
    </reaction>
</comment>
<dbReference type="Pfam" id="PF01068">
    <property type="entry name" value="DNA_ligase_A_M"/>
    <property type="match status" value="1"/>
</dbReference>
<protein>
    <recommendedName>
        <fullName evidence="14">DNA ligase</fullName>
        <ecNumber evidence="14">6.5.1.1</ecNumber>
    </recommendedName>
</protein>
<keyword evidence="5" id="KW-0235">DNA replication</keyword>
<proteinExistence type="inferred from homology"/>
<evidence type="ECO:0000256" key="10">
    <source>
        <dbReference type="ARBA" id="ARBA00023204"/>
    </source>
</evidence>
<evidence type="ECO:0000256" key="6">
    <source>
        <dbReference type="ARBA" id="ARBA00022741"/>
    </source>
</evidence>
<reference evidence="18" key="1">
    <citation type="submission" date="2021-06" db="EMBL/GenBank/DDBJ databases">
        <authorList>
            <consortium name="DOE Joint Genome Institute"/>
            <person name="Mondo S.J."/>
            <person name="Amses K.R."/>
            <person name="Simmons D.R."/>
            <person name="Longcore J.E."/>
            <person name="Seto K."/>
            <person name="Alves G.H."/>
            <person name="Bonds A.E."/>
            <person name="Quandt C.A."/>
            <person name="Davis W.J."/>
            <person name="Chang Y."/>
            <person name="Letcher P.M."/>
            <person name="Powell M.J."/>
            <person name="Kuo A."/>
            <person name="Labutti K."/>
            <person name="Pangilinan J."/>
            <person name="Andreopoulos W."/>
            <person name="Tritt A."/>
            <person name="Riley R."/>
            <person name="Hundley H."/>
            <person name="Johnson J."/>
            <person name="Lipzen A."/>
            <person name="Barry K."/>
            <person name="Berbee M.L."/>
            <person name="Buchler N.E."/>
            <person name="Grigoriev I.V."/>
            <person name="Spatafora J.W."/>
            <person name="Stajich J.E."/>
            <person name="James T.Y."/>
        </authorList>
    </citation>
    <scope>NUCLEOTIDE SEQUENCE</scope>
    <source>
        <strain evidence="18">AG</strain>
    </source>
</reference>
<dbReference type="GO" id="GO:0005634">
    <property type="term" value="C:nucleus"/>
    <property type="evidence" value="ECO:0007669"/>
    <property type="project" value="UniProtKB-SubCell"/>
</dbReference>
<keyword evidence="8 14" id="KW-0067">ATP-binding</keyword>
<evidence type="ECO:0000256" key="12">
    <source>
        <dbReference type="ARBA" id="ARBA00023306"/>
    </source>
</evidence>
<dbReference type="GO" id="GO:0003677">
    <property type="term" value="F:DNA binding"/>
    <property type="evidence" value="ECO:0007669"/>
    <property type="project" value="InterPro"/>
</dbReference>
<feature type="compositionally biased region" description="Basic and acidic residues" evidence="16">
    <location>
        <begin position="219"/>
        <end position="234"/>
    </location>
</feature>
<dbReference type="PROSITE" id="PS50160">
    <property type="entry name" value="DNA_LIGASE_A3"/>
    <property type="match status" value="1"/>
</dbReference>
<comment type="caution">
    <text evidence="18">The sequence shown here is derived from an EMBL/GenBank/DDBJ whole genome shotgun (WGS) entry which is preliminary data.</text>
</comment>
<dbReference type="InterPro" id="IPR000977">
    <property type="entry name" value="DNA_ligase_ATP-dep"/>
</dbReference>
<keyword evidence="12" id="KW-0131">Cell cycle</keyword>
<dbReference type="EC" id="6.5.1.1" evidence="14"/>
<dbReference type="InterPro" id="IPR012310">
    <property type="entry name" value="DNA_ligase_ATP-dep_cent"/>
</dbReference>
<feature type="compositionally biased region" description="Low complexity" evidence="16">
    <location>
        <begin position="181"/>
        <end position="191"/>
    </location>
</feature>
<comment type="similarity">
    <text evidence="2 15">Belongs to the ATP-dependent DNA ligase family.</text>
</comment>
<evidence type="ECO:0000256" key="11">
    <source>
        <dbReference type="ARBA" id="ARBA00023242"/>
    </source>
</evidence>
<dbReference type="SUPFAM" id="SSF50249">
    <property type="entry name" value="Nucleic acid-binding proteins"/>
    <property type="match status" value="1"/>
</dbReference>
<evidence type="ECO:0000256" key="1">
    <source>
        <dbReference type="ARBA" id="ARBA00004123"/>
    </source>
</evidence>
<dbReference type="SUPFAM" id="SSF117018">
    <property type="entry name" value="ATP-dependent DNA ligase DNA-binding domain"/>
    <property type="match status" value="1"/>
</dbReference>
<dbReference type="InterPro" id="IPR012309">
    <property type="entry name" value="DNA_ligase_ATP-dep_C"/>
</dbReference>
<dbReference type="InterPro" id="IPR036599">
    <property type="entry name" value="DNA_ligase_N_sf"/>
</dbReference>
<keyword evidence="3 14" id="KW-0436">Ligase</keyword>
<dbReference type="GO" id="GO:0005524">
    <property type="term" value="F:ATP binding"/>
    <property type="evidence" value="ECO:0007669"/>
    <property type="project" value="UniProtKB-KW"/>
</dbReference>
<dbReference type="GO" id="GO:0071897">
    <property type="term" value="P:DNA biosynthetic process"/>
    <property type="evidence" value="ECO:0007669"/>
    <property type="project" value="InterPro"/>
</dbReference>
<accession>A0AAD5EA68</accession>
<dbReference type="Gene3D" id="2.40.50.140">
    <property type="entry name" value="Nucleic acid-binding proteins"/>
    <property type="match status" value="1"/>
</dbReference>
<evidence type="ECO:0000256" key="9">
    <source>
        <dbReference type="ARBA" id="ARBA00023172"/>
    </source>
</evidence>
<keyword evidence="7 14" id="KW-0227">DNA damage</keyword>
<evidence type="ECO:0000256" key="4">
    <source>
        <dbReference type="ARBA" id="ARBA00022618"/>
    </source>
</evidence>
<dbReference type="PANTHER" id="PTHR45674">
    <property type="entry name" value="DNA LIGASE 1/3 FAMILY MEMBER"/>
    <property type="match status" value="1"/>
</dbReference>